<dbReference type="InterPro" id="IPR017871">
    <property type="entry name" value="ABC_transporter-like_CS"/>
</dbReference>
<dbReference type="Gene3D" id="3.40.50.300">
    <property type="entry name" value="P-loop containing nucleotide triphosphate hydrolases"/>
    <property type="match status" value="1"/>
</dbReference>
<name>A0ABY1VM80_9ACTO</name>
<dbReference type="EC" id="3.6.3.-" evidence="7"/>
<sequence>MNQKKELVAPDVDAQIAIEALDLHKAYGLTRALDGLSLNINSGTITALLGPNGAGKTTFMETICGMRAPDSGSIRVFGLDPVRHHRDLALILGVQVQEFSLQATVKVRESLTFFASLYPNPILVDEALHRFGLAEKADVRFPRLSGGQKRRLSIARALIGNPSVVVLDEPTAGLDPQGQEFLRDEIRRLRDEGRTVVLSTHDVDEAEELADEIVIIDRGTVIAQGTAQSIRSRSGYGHRLLIRTTSPQQLADYLAPSPSLPRVDSVVVFTDTPEELRRQLEGRAKVIDERPASLEDIFLILTGRGLRE</sequence>
<evidence type="ECO:0000256" key="2">
    <source>
        <dbReference type="ARBA" id="ARBA00022448"/>
    </source>
</evidence>
<keyword evidence="7" id="KW-0378">Hydrolase</keyword>
<dbReference type="Proteomes" id="UP000250006">
    <property type="component" value="Unassembled WGS sequence"/>
</dbReference>
<dbReference type="InterPro" id="IPR050763">
    <property type="entry name" value="ABC_transporter_ATP-binding"/>
</dbReference>
<keyword evidence="8" id="KW-1185">Reference proteome</keyword>
<dbReference type="PROSITE" id="PS50893">
    <property type="entry name" value="ABC_TRANSPORTER_2"/>
    <property type="match status" value="1"/>
</dbReference>
<evidence type="ECO:0000256" key="5">
    <source>
        <dbReference type="ARBA" id="ARBA00023251"/>
    </source>
</evidence>
<evidence type="ECO:0000313" key="8">
    <source>
        <dbReference type="Proteomes" id="UP000250006"/>
    </source>
</evidence>
<gene>
    <name evidence="7" type="primary">drrA_3</name>
    <name evidence="7" type="ORF">NCTC11535_00441</name>
</gene>
<dbReference type="PROSITE" id="PS00211">
    <property type="entry name" value="ABC_TRANSPORTER_1"/>
    <property type="match status" value="1"/>
</dbReference>
<evidence type="ECO:0000313" key="7">
    <source>
        <dbReference type="EMBL" id="SPT52787.1"/>
    </source>
</evidence>
<accession>A0ABY1VM80</accession>
<organism evidence="7 8">
    <name type="scientific">Actinomyces bovis</name>
    <dbReference type="NCBI Taxonomy" id="1658"/>
    <lineage>
        <taxon>Bacteria</taxon>
        <taxon>Bacillati</taxon>
        <taxon>Actinomycetota</taxon>
        <taxon>Actinomycetes</taxon>
        <taxon>Actinomycetales</taxon>
        <taxon>Actinomycetaceae</taxon>
        <taxon>Actinomyces</taxon>
    </lineage>
</organism>
<comment type="subcellular location">
    <subcellularLocation>
        <location evidence="1">Cell membrane</location>
        <topology evidence="1">Peripheral membrane protein</topology>
    </subcellularLocation>
</comment>
<dbReference type="EMBL" id="UAPQ01000001">
    <property type="protein sequence ID" value="SPT52787.1"/>
    <property type="molecule type" value="Genomic_DNA"/>
</dbReference>
<feature type="domain" description="ABC transporter" evidence="6">
    <location>
        <begin position="18"/>
        <end position="243"/>
    </location>
</feature>
<keyword evidence="5" id="KW-0046">Antibiotic resistance</keyword>
<evidence type="ECO:0000256" key="4">
    <source>
        <dbReference type="ARBA" id="ARBA00022840"/>
    </source>
</evidence>
<keyword evidence="4 7" id="KW-0067">ATP-binding</keyword>
<keyword evidence="2" id="KW-0813">Transport</keyword>
<dbReference type="PANTHER" id="PTHR42711:SF17">
    <property type="entry name" value="ABC TRANSPORTER ATP-BINDING PROTEIN"/>
    <property type="match status" value="1"/>
</dbReference>
<dbReference type="Pfam" id="PF00005">
    <property type="entry name" value="ABC_tran"/>
    <property type="match status" value="1"/>
</dbReference>
<keyword evidence="3" id="KW-0547">Nucleotide-binding</keyword>
<dbReference type="PANTHER" id="PTHR42711">
    <property type="entry name" value="ABC TRANSPORTER ATP-BINDING PROTEIN"/>
    <property type="match status" value="1"/>
</dbReference>
<comment type="caution">
    <text evidence="7">The sequence shown here is derived from an EMBL/GenBank/DDBJ whole genome shotgun (WGS) entry which is preliminary data.</text>
</comment>
<dbReference type="SMART" id="SM00382">
    <property type="entry name" value="AAA"/>
    <property type="match status" value="1"/>
</dbReference>
<dbReference type="InterPro" id="IPR027417">
    <property type="entry name" value="P-loop_NTPase"/>
</dbReference>
<proteinExistence type="predicted"/>
<dbReference type="GO" id="GO:0005524">
    <property type="term" value="F:ATP binding"/>
    <property type="evidence" value="ECO:0007669"/>
    <property type="project" value="UniProtKB-KW"/>
</dbReference>
<protein>
    <submittedName>
        <fullName evidence="7">Daunorubicin/doxorubicin resistance ATP-binding protein DrrA</fullName>
        <ecNumber evidence="7">3.6.3.-</ecNumber>
    </submittedName>
</protein>
<dbReference type="RefSeq" id="WP_170166903.1">
    <property type="nucleotide sequence ID" value="NZ_UAPQ01000001.1"/>
</dbReference>
<evidence type="ECO:0000256" key="1">
    <source>
        <dbReference type="ARBA" id="ARBA00004202"/>
    </source>
</evidence>
<dbReference type="InterPro" id="IPR003439">
    <property type="entry name" value="ABC_transporter-like_ATP-bd"/>
</dbReference>
<dbReference type="CDD" id="cd03230">
    <property type="entry name" value="ABC_DR_subfamily_A"/>
    <property type="match status" value="1"/>
</dbReference>
<evidence type="ECO:0000259" key="6">
    <source>
        <dbReference type="PROSITE" id="PS50893"/>
    </source>
</evidence>
<reference evidence="7 8" key="1">
    <citation type="submission" date="2018-06" db="EMBL/GenBank/DDBJ databases">
        <authorList>
            <consortium name="Pathogen Informatics"/>
            <person name="Doyle S."/>
        </authorList>
    </citation>
    <scope>NUCLEOTIDE SEQUENCE [LARGE SCALE GENOMIC DNA]</scope>
    <source>
        <strain evidence="7 8">NCTC11535</strain>
    </source>
</reference>
<evidence type="ECO:0000256" key="3">
    <source>
        <dbReference type="ARBA" id="ARBA00022741"/>
    </source>
</evidence>
<dbReference type="InterPro" id="IPR003593">
    <property type="entry name" value="AAA+_ATPase"/>
</dbReference>
<dbReference type="SUPFAM" id="SSF52540">
    <property type="entry name" value="P-loop containing nucleoside triphosphate hydrolases"/>
    <property type="match status" value="1"/>
</dbReference>
<dbReference type="GO" id="GO:0016787">
    <property type="term" value="F:hydrolase activity"/>
    <property type="evidence" value="ECO:0007669"/>
    <property type="project" value="UniProtKB-KW"/>
</dbReference>